<dbReference type="Proteomes" id="UP001497623">
    <property type="component" value="Unassembled WGS sequence"/>
</dbReference>
<organism evidence="1 2">
    <name type="scientific">Meganyctiphanes norvegica</name>
    <name type="common">Northern krill</name>
    <name type="synonym">Thysanopoda norvegica</name>
    <dbReference type="NCBI Taxonomy" id="48144"/>
    <lineage>
        <taxon>Eukaryota</taxon>
        <taxon>Metazoa</taxon>
        <taxon>Ecdysozoa</taxon>
        <taxon>Arthropoda</taxon>
        <taxon>Crustacea</taxon>
        <taxon>Multicrustacea</taxon>
        <taxon>Malacostraca</taxon>
        <taxon>Eumalacostraca</taxon>
        <taxon>Eucarida</taxon>
        <taxon>Euphausiacea</taxon>
        <taxon>Euphausiidae</taxon>
        <taxon>Meganyctiphanes</taxon>
    </lineage>
</organism>
<accession>A0AAV2RY62</accession>
<evidence type="ECO:0008006" key="3">
    <source>
        <dbReference type="Google" id="ProtNLM"/>
    </source>
</evidence>
<evidence type="ECO:0000313" key="1">
    <source>
        <dbReference type="EMBL" id="CAL4142219.1"/>
    </source>
</evidence>
<name>A0AAV2RY62_MEGNR</name>
<keyword evidence="2" id="KW-1185">Reference proteome</keyword>
<dbReference type="EMBL" id="CAXKWB010033069">
    <property type="protein sequence ID" value="CAL4142219.1"/>
    <property type="molecule type" value="Genomic_DNA"/>
</dbReference>
<dbReference type="AlphaFoldDB" id="A0AAV2RY62"/>
<evidence type="ECO:0000313" key="2">
    <source>
        <dbReference type="Proteomes" id="UP001497623"/>
    </source>
</evidence>
<feature type="non-terminal residue" evidence="1">
    <location>
        <position position="178"/>
    </location>
</feature>
<sequence>MVHDPIDMNLMQLLIYFMADNARVPVFSYKLCHKIPMKDVLHKCGGQLHAKSGGLNTIRLLPLGDKPTQDEVFSSQYVYDCVRHQELLDLNKYRINKTSLYTDDIDVMEILLGNCTWADCTRSGIKHSDVVSDFSDDDDDLSSPKKTNYRGKLKSGRQNYFQPTSSNVFEFETIRHSY</sequence>
<proteinExistence type="predicted"/>
<gene>
    <name evidence="1" type="ORF">MNOR_LOCUS29065</name>
</gene>
<comment type="caution">
    <text evidence="1">The sequence shown here is derived from an EMBL/GenBank/DDBJ whole genome shotgun (WGS) entry which is preliminary data.</text>
</comment>
<protein>
    <recommendedName>
        <fullName evidence="3">BRCT domain-containing protein</fullName>
    </recommendedName>
</protein>
<reference evidence="1 2" key="1">
    <citation type="submission" date="2024-05" db="EMBL/GenBank/DDBJ databases">
        <authorList>
            <person name="Wallberg A."/>
        </authorList>
    </citation>
    <scope>NUCLEOTIDE SEQUENCE [LARGE SCALE GENOMIC DNA]</scope>
</reference>